<keyword evidence="1" id="KW-0812">Transmembrane</keyword>
<evidence type="ECO:0000313" key="3">
    <source>
        <dbReference type="Proteomes" id="UP000007599"/>
    </source>
</evidence>
<dbReference type="Proteomes" id="UP000007599">
    <property type="component" value="Chromosome I"/>
</dbReference>
<feature type="transmembrane region" description="Helical" evidence="1">
    <location>
        <begin position="35"/>
        <end position="56"/>
    </location>
</feature>
<keyword evidence="1" id="KW-0472">Membrane</keyword>
<reference evidence="3" key="2">
    <citation type="submission" date="2012-03" db="EMBL/GenBank/DDBJ databases">
        <title>Complete genome sequence of Flavobacterium indicum GPTSA100-9T, isolated from warm spring water.</title>
        <authorList>
            <person name="Barbier P."/>
            <person name="Houel A."/>
            <person name="Loux V."/>
            <person name="Poulain J."/>
            <person name="Bernardet J.-F."/>
            <person name="Touchon M."/>
            <person name="Duchaud E."/>
        </authorList>
    </citation>
    <scope>NUCLEOTIDE SEQUENCE [LARGE SCALE GENOMIC DNA]</scope>
    <source>
        <strain evidence="3">DSM 17447 / CIP 109464 / GPTSA100-9</strain>
    </source>
</reference>
<dbReference type="RefSeq" id="WP_014389447.1">
    <property type="nucleotide sequence ID" value="NC_017025.1"/>
</dbReference>
<keyword evidence="3" id="KW-1185">Reference proteome</keyword>
<dbReference type="PATRIC" id="fig|1094466.5.peg.2366"/>
<dbReference type="eggNOG" id="ENOG503346C">
    <property type="taxonomic scope" value="Bacteria"/>
</dbReference>
<dbReference type="STRING" id="1094466.KQS_12105"/>
<gene>
    <name evidence="2" type="ordered locus">KQS_12105</name>
</gene>
<proteinExistence type="predicted"/>
<organism evidence="2 3">
    <name type="scientific">Flavobacterium indicum (strain DSM 17447 / CIP 109464 / GPTSA100-9)</name>
    <dbReference type="NCBI Taxonomy" id="1094466"/>
    <lineage>
        <taxon>Bacteria</taxon>
        <taxon>Pseudomonadati</taxon>
        <taxon>Bacteroidota</taxon>
        <taxon>Flavobacteriia</taxon>
        <taxon>Flavobacteriales</taxon>
        <taxon>Flavobacteriaceae</taxon>
        <taxon>Flavobacterium</taxon>
    </lineage>
</organism>
<evidence type="ECO:0000313" key="2">
    <source>
        <dbReference type="EMBL" id="CCG54329.1"/>
    </source>
</evidence>
<dbReference type="AlphaFoldDB" id="H8XR95"/>
<dbReference type="HOGENOM" id="CLU_194533_0_0_10"/>
<sequence length="64" mass="7001">MKIFSYVVIALALITVIFNVTRINFSNPLQGESTVALIGIVASFCAIVIVVLYQLAKKVDENTK</sequence>
<keyword evidence="1" id="KW-1133">Transmembrane helix</keyword>
<accession>H8XR95</accession>
<dbReference type="KEGG" id="fin:KQS_12105"/>
<name>H8XR95_FLAIG</name>
<reference evidence="2 3" key="1">
    <citation type="journal article" date="2012" name="J. Bacteriol.">
        <title>Complete Genome Sequence of Flavobacterium indicum GPSTA100-9T, Isolated from Warm Spring Water.</title>
        <authorList>
            <person name="Barbier P."/>
            <person name="Houel A."/>
            <person name="Loux V."/>
            <person name="Poulain J."/>
            <person name="Bernardet J.F."/>
            <person name="Touchon M."/>
            <person name="Duchaud E."/>
        </authorList>
    </citation>
    <scope>NUCLEOTIDE SEQUENCE [LARGE SCALE GENOMIC DNA]</scope>
    <source>
        <strain evidence="3">DSM 17447 / CIP 109464 / GPTSA100-9</strain>
    </source>
</reference>
<dbReference type="EMBL" id="HE774682">
    <property type="protein sequence ID" value="CCG54329.1"/>
    <property type="molecule type" value="Genomic_DNA"/>
</dbReference>
<protein>
    <submittedName>
        <fullName evidence="2">Uncharacterized protein</fullName>
    </submittedName>
</protein>
<dbReference type="OrthoDB" id="1453319at2"/>
<evidence type="ECO:0000256" key="1">
    <source>
        <dbReference type="SAM" id="Phobius"/>
    </source>
</evidence>